<gene>
    <name evidence="1" type="ORF">RCOM_2085660</name>
</gene>
<feature type="non-terminal residue" evidence="1">
    <location>
        <position position="102"/>
    </location>
</feature>
<reference evidence="2" key="1">
    <citation type="journal article" date="2010" name="Nat. Biotechnol.">
        <title>Draft genome sequence of the oilseed species Ricinus communis.</title>
        <authorList>
            <person name="Chan A.P."/>
            <person name="Crabtree J."/>
            <person name="Zhao Q."/>
            <person name="Lorenzi H."/>
            <person name="Orvis J."/>
            <person name="Puiu D."/>
            <person name="Melake-Berhan A."/>
            <person name="Jones K.M."/>
            <person name="Redman J."/>
            <person name="Chen G."/>
            <person name="Cahoon E.B."/>
            <person name="Gedil M."/>
            <person name="Stanke M."/>
            <person name="Haas B.J."/>
            <person name="Wortman J.R."/>
            <person name="Fraser-Liggett C.M."/>
            <person name="Ravel J."/>
            <person name="Rabinowicz P.D."/>
        </authorList>
    </citation>
    <scope>NUCLEOTIDE SEQUENCE [LARGE SCALE GENOMIC DNA]</scope>
    <source>
        <strain evidence="2">cv. Hale</strain>
    </source>
</reference>
<accession>B9TMV7</accession>
<proteinExistence type="predicted"/>
<protein>
    <submittedName>
        <fullName evidence="1">Uncharacterized protein</fullName>
    </submittedName>
</protein>
<dbReference type="Proteomes" id="UP000008311">
    <property type="component" value="Unassembled WGS sequence"/>
</dbReference>
<organism evidence="1 2">
    <name type="scientific">Ricinus communis</name>
    <name type="common">Castor bean</name>
    <dbReference type="NCBI Taxonomy" id="3988"/>
    <lineage>
        <taxon>Eukaryota</taxon>
        <taxon>Viridiplantae</taxon>
        <taxon>Streptophyta</taxon>
        <taxon>Embryophyta</taxon>
        <taxon>Tracheophyta</taxon>
        <taxon>Spermatophyta</taxon>
        <taxon>Magnoliopsida</taxon>
        <taxon>eudicotyledons</taxon>
        <taxon>Gunneridae</taxon>
        <taxon>Pentapetalae</taxon>
        <taxon>rosids</taxon>
        <taxon>fabids</taxon>
        <taxon>Malpighiales</taxon>
        <taxon>Euphorbiaceae</taxon>
        <taxon>Acalyphoideae</taxon>
        <taxon>Acalypheae</taxon>
        <taxon>Ricinus</taxon>
    </lineage>
</organism>
<sequence>LEAARGPRGRLRGRAGGDAGAAVRLVARHFAVGRAGAGHRPAVVLPGLHLHLQPRLRPRVRLARVGTGLGYNRRHTVTGAVMKLNPFAFAVLALALGAAHAE</sequence>
<evidence type="ECO:0000313" key="1">
    <source>
        <dbReference type="EMBL" id="EEF22807.1"/>
    </source>
</evidence>
<dbReference type="AlphaFoldDB" id="B9TMV7"/>
<evidence type="ECO:0000313" key="2">
    <source>
        <dbReference type="Proteomes" id="UP000008311"/>
    </source>
</evidence>
<feature type="non-terminal residue" evidence="1">
    <location>
        <position position="1"/>
    </location>
</feature>
<name>B9TMV7_RICCO</name>
<keyword evidence="2" id="KW-1185">Reference proteome</keyword>
<dbReference type="InParanoid" id="B9TMV7"/>
<dbReference type="EMBL" id="EQ990331">
    <property type="protein sequence ID" value="EEF22807.1"/>
    <property type="molecule type" value="Genomic_DNA"/>
</dbReference>